<sequence>MAPSAWSLGLVGTLATGVAIYSVLTKKDQLPYPPGPKGAPIIGNMNQLPHEEPFKTYTEWSKTYGELIHLTALGKHIVIVNSVRTANDLLEKMSRITSDRPGNTMIKLMAWDVNVGLKPYGDDWRRSRRIFHQQFNLPAIPKLHPVILRKSRELLRNLQAEPTEVIKHFEFYVASAAIYLTYGIEIMADHDKIMDATISAIRILDDAILPGSQLLDLIPPLRYLPEWFPGATFHRTAAKSRQLVKEMRELPFNVVKERIAEGTAPPSWAKELIESATNEEEEKYAEGVTAMAFSAAADTTNSTLRSFLLEMVRHPEVQARAQAEIDAVIGERLPTHDDRPHLPFIDAILKEVMRMHPAIPLVTPHDTTQDIIYEGQFIPKGTSLVANTWCMGYNPEMFPEPEAFKPERYLEPELLKQEPFTFGFGRRICVGRYLGEAVMWIAAASVLACFTVVPLKRDGKEVPIKGDYCGFMIRHPAPFECMLVPRSEAHMELIKNAPDVAA</sequence>
<dbReference type="HOGENOM" id="CLU_001570_2_3_1"/>
<evidence type="ECO:0000256" key="3">
    <source>
        <dbReference type="ARBA" id="ARBA00010617"/>
    </source>
</evidence>
<evidence type="ECO:0000256" key="7">
    <source>
        <dbReference type="ARBA" id="ARBA00023004"/>
    </source>
</evidence>
<evidence type="ECO:0000256" key="10">
    <source>
        <dbReference type="RuleBase" id="RU000461"/>
    </source>
</evidence>
<organism evidence="12">
    <name type="scientific">Schizophyllum commune (strain H4-8 / FGSC 9210)</name>
    <name type="common">Split gill fungus</name>
    <dbReference type="NCBI Taxonomy" id="578458"/>
    <lineage>
        <taxon>Eukaryota</taxon>
        <taxon>Fungi</taxon>
        <taxon>Dikarya</taxon>
        <taxon>Basidiomycota</taxon>
        <taxon>Agaricomycotina</taxon>
        <taxon>Agaricomycetes</taxon>
        <taxon>Agaricomycetidae</taxon>
        <taxon>Agaricales</taxon>
        <taxon>Schizophyllaceae</taxon>
        <taxon>Schizophyllum</taxon>
    </lineage>
</organism>
<dbReference type="PRINTS" id="PR00463">
    <property type="entry name" value="EP450I"/>
</dbReference>
<dbReference type="Gene3D" id="1.10.630.10">
    <property type="entry name" value="Cytochrome P450"/>
    <property type="match status" value="1"/>
</dbReference>
<keyword evidence="6 10" id="KW-0560">Oxidoreductase</keyword>
<dbReference type="GO" id="GO:0005506">
    <property type="term" value="F:iron ion binding"/>
    <property type="evidence" value="ECO:0007669"/>
    <property type="project" value="InterPro"/>
</dbReference>
<dbReference type="Pfam" id="PF00067">
    <property type="entry name" value="p450"/>
    <property type="match status" value="1"/>
</dbReference>
<keyword evidence="5 9" id="KW-0479">Metal-binding</keyword>
<dbReference type="InterPro" id="IPR050364">
    <property type="entry name" value="Cytochrome_P450_fung"/>
</dbReference>
<dbReference type="KEGG" id="scm:SCHCO_02336307"/>
<evidence type="ECO:0000256" key="4">
    <source>
        <dbReference type="ARBA" id="ARBA00022617"/>
    </source>
</evidence>
<dbReference type="InterPro" id="IPR017972">
    <property type="entry name" value="Cyt_P450_CS"/>
</dbReference>
<proteinExistence type="inferred from homology"/>
<protein>
    <recommendedName>
        <fullName evidence="13">Cytochrome P450</fullName>
    </recommendedName>
</protein>
<comment type="cofactor">
    <cofactor evidence="1 9">
        <name>heme</name>
        <dbReference type="ChEBI" id="CHEBI:30413"/>
    </cofactor>
</comment>
<dbReference type="AlphaFoldDB" id="D8QA80"/>
<dbReference type="SUPFAM" id="SSF48264">
    <property type="entry name" value="Cytochrome P450"/>
    <property type="match status" value="1"/>
</dbReference>
<feature type="binding site" description="axial binding residue" evidence="9">
    <location>
        <position position="429"/>
    </location>
    <ligand>
        <name>heme</name>
        <dbReference type="ChEBI" id="CHEBI:30413"/>
    </ligand>
    <ligandPart>
        <name>Fe</name>
        <dbReference type="ChEBI" id="CHEBI:18248"/>
    </ligandPart>
</feature>
<dbReference type="Proteomes" id="UP000007431">
    <property type="component" value="Unassembled WGS sequence"/>
</dbReference>
<keyword evidence="8 10" id="KW-0503">Monooxygenase</keyword>
<dbReference type="RefSeq" id="XP_003030692.1">
    <property type="nucleotide sequence ID" value="XM_003030646.1"/>
</dbReference>
<dbReference type="InParanoid" id="D8QA80"/>
<dbReference type="PROSITE" id="PS00086">
    <property type="entry name" value="CYTOCHROME_P450"/>
    <property type="match status" value="1"/>
</dbReference>
<dbReference type="eggNOG" id="KOG0156">
    <property type="taxonomic scope" value="Eukaryota"/>
</dbReference>
<dbReference type="PANTHER" id="PTHR46300:SF7">
    <property type="entry name" value="P450, PUTATIVE (EUROFUNG)-RELATED"/>
    <property type="match status" value="1"/>
</dbReference>
<dbReference type="PANTHER" id="PTHR46300">
    <property type="entry name" value="P450, PUTATIVE (EUROFUNG)-RELATED-RELATED"/>
    <property type="match status" value="1"/>
</dbReference>
<dbReference type="GO" id="GO:0016705">
    <property type="term" value="F:oxidoreductase activity, acting on paired donors, with incorporation or reduction of molecular oxygen"/>
    <property type="evidence" value="ECO:0007669"/>
    <property type="project" value="InterPro"/>
</dbReference>
<dbReference type="InterPro" id="IPR002401">
    <property type="entry name" value="Cyt_P450_E_grp-I"/>
</dbReference>
<dbReference type="InterPro" id="IPR001128">
    <property type="entry name" value="Cyt_P450"/>
</dbReference>
<evidence type="ECO:0000256" key="5">
    <source>
        <dbReference type="ARBA" id="ARBA00022723"/>
    </source>
</evidence>
<evidence type="ECO:0000256" key="6">
    <source>
        <dbReference type="ARBA" id="ARBA00023002"/>
    </source>
</evidence>
<keyword evidence="7 9" id="KW-0408">Iron</keyword>
<evidence type="ECO:0000313" key="11">
    <source>
        <dbReference type="EMBL" id="EFI95789.1"/>
    </source>
</evidence>
<dbReference type="VEuPathDB" id="FungiDB:SCHCODRAFT_02336307"/>
<comment type="pathway">
    <text evidence="2">Secondary metabolite biosynthesis.</text>
</comment>
<dbReference type="GO" id="GO:0004497">
    <property type="term" value="F:monooxygenase activity"/>
    <property type="evidence" value="ECO:0007669"/>
    <property type="project" value="UniProtKB-KW"/>
</dbReference>
<evidence type="ECO:0000313" key="12">
    <source>
        <dbReference type="Proteomes" id="UP000007431"/>
    </source>
</evidence>
<keyword evidence="4 9" id="KW-0349">Heme</keyword>
<reference evidence="11 12" key="1">
    <citation type="journal article" date="2010" name="Nat. Biotechnol.">
        <title>Genome sequence of the model mushroom Schizophyllum commune.</title>
        <authorList>
            <person name="Ohm R.A."/>
            <person name="de Jong J.F."/>
            <person name="Lugones L.G."/>
            <person name="Aerts A."/>
            <person name="Kothe E."/>
            <person name="Stajich J.E."/>
            <person name="de Vries R.P."/>
            <person name="Record E."/>
            <person name="Levasseur A."/>
            <person name="Baker S.E."/>
            <person name="Bartholomew K.A."/>
            <person name="Coutinho P.M."/>
            <person name="Erdmann S."/>
            <person name="Fowler T.J."/>
            <person name="Gathman A.C."/>
            <person name="Lombard V."/>
            <person name="Henrissat B."/>
            <person name="Knabe N."/>
            <person name="Kuees U."/>
            <person name="Lilly W.W."/>
            <person name="Lindquist E."/>
            <person name="Lucas S."/>
            <person name="Magnuson J.K."/>
            <person name="Piumi F."/>
            <person name="Raudaskoski M."/>
            <person name="Salamov A."/>
            <person name="Schmutz J."/>
            <person name="Schwarze F.W.M.R."/>
            <person name="vanKuyk P.A."/>
            <person name="Horton J.S."/>
            <person name="Grigoriev I.V."/>
            <person name="Woesten H.A.B."/>
        </authorList>
    </citation>
    <scope>NUCLEOTIDE SEQUENCE [LARGE SCALE GENOMIC DNA]</scope>
    <source>
        <strain evidence="12">H4-8 / FGSC 9210</strain>
    </source>
</reference>
<dbReference type="GO" id="GO:0020037">
    <property type="term" value="F:heme binding"/>
    <property type="evidence" value="ECO:0007669"/>
    <property type="project" value="InterPro"/>
</dbReference>
<dbReference type="EMBL" id="GL377308">
    <property type="protein sequence ID" value="EFI95789.1"/>
    <property type="molecule type" value="Genomic_DNA"/>
</dbReference>
<evidence type="ECO:0000256" key="9">
    <source>
        <dbReference type="PIRSR" id="PIRSR602401-1"/>
    </source>
</evidence>
<comment type="similarity">
    <text evidence="3 10">Belongs to the cytochrome P450 family.</text>
</comment>
<evidence type="ECO:0000256" key="8">
    <source>
        <dbReference type="ARBA" id="ARBA00023033"/>
    </source>
</evidence>
<evidence type="ECO:0008006" key="13">
    <source>
        <dbReference type="Google" id="ProtNLM"/>
    </source>
</evidence>
<keyword evidence="12" id="KW-1185">Reference proteome</keyword>
<accession>D8QA80</accession>
<dbReference type="PRINTS" id="PR00385">
    <property type="entry name" value="P450"/>
</dbReference>
<dbReference type="InterPro" id="IPR036396">
    <property type="entry name" value="Cyt_P450_sf"/>
</dbReference>
<dbReference type="GeneID" id="9592435"/>
<name>D8QA80_SCHCM</name>
<dbReference type="CDD" id="cd11065">
    <property type="entry name" value="CYP64-like"/>
    <property type="match status" value="1"/>
</dbReference>
<gene>
    <name evidence="11" type="ORF">SCHCODRAFT_236180</name>
</gene>
<dbReference type="STRING" id="578458.D8QA80"/>
<evidence type="ECO:0000256" key="2">
    <source>
        <dbReference type="ARBA" id="ARBA00005179"/>
    </source>
</evidence>
<evidence type="ECO:0000256" key="1">
    <source>
        <dbReference type="ARBA" id="ARBA00001971"/>
    </source>
</evidence>
<dbReference type="OMA" id="AHATIME"/>
<dbReference type="OrthoDB" id="2789670at2759"/>